<keyword evidence="3" id="KW-1185">Reference proteome</keyword>
<dbReference type="Proteomes" id="UP001303587">
    <property type="component" value="Chromosome"/>
</dbReference>
<proteinExistence type="predicted"/>
<dbReference type="Pfam" id="PF10670">
    <property type="entry name" value="DUF4198"/>
    <property type="match status" value="1"/>
</dbReference>
<keyword evidence="1" id="KW-0812">Transmembrane</keyword>
<evidence type="ECO:0000313" key="3">
    <source>
        <dbReference type="Proteomes" id="UP001303587"/>
    </source>
</evidence>
<accession>A0AA96V618</accession>
<name>A0AA96V618_9EURY</name>
<sequence length="323" mass="34391">MFKKMAFLAVFAFLVLICAAMPASAHSLMMLAGDNITDASEADINDYLISPGVQSIIIVGGHGYEYDFGNTSGPLTVVITAPDGTTKSVTTRTVSENITNVLSGGQSVLSYQQVNVTFDQEGIYYLSTSLNETSTSNNQTTTTTQISKMMVFVGTGTWDGWARDLGLPLEIIPYTRVGGLASGEALYGKVVANGTGVGNITFYGEPVNTAAEAKQRYDEIKTAYPQIGEDIYLIYSKRAYTDASGDFVSTPSESGVWMYVAASNQTADGHSYKTTLTVPVLTPLSESSAAGANSDSEKTVPGFELIVGVLAVIGVVLFIYRKK</sequence>
<reference evidence="2 3" key="1">
    <citation type="submission" date="2023-07" db="EMBL/GenBank/DDBJ databases">
        <title>Closed genoem sequence of Methanosarcinaceae archaeon Ac7.</title>
        <authorList>
            <person name="Poehlein A."/>
            <person name="Protasov E."/>
            <person name="Platt K."/>
            <person name="Reeh H."/>
            <person name="Daniel R."/>
            <person name="Brune A."/>
        </authorList>
    </citation>
    <scope>NUCLEOTIDE SEQUENCE [LARGE SCALE GENOMIC DNA]</scope>
    <source>
        <strain evidence="2 3">Ac7</strain>
    </source>
</reference>
<dbReference type="EMBL" id="CP131060">
    <property type="protein sequence ID" value="WNY25758.1"/>
    <property type="molecule type" value="Genomic_DNA"/>
</dbReference>
<dbReference type="GeneID" id="89230420"/>
<keyword evidence="1" id="KW-0472">Membrane</keyword>
<dbReference type="AlphaFoldDB" id="A0AA96V618"/>
<evidence type="ECO:0000313" key="2">
    <source>
        <dbReference type="EMBL" id="WNY25758.1"/>
    </source>
</evidence>
<organism evidence="2 3">
    <name type="scientific">Methanolapillus millepedarum</name>
    <dbReference type="NCBI Taxonomy" id="3028296"/>
    <lineage>
        <taxon>Archaea</taxon>
        <taxon>Methanobacteriati</taxon>
        <taxon>Methanobacteriota</taxon>
        <taxon>Stenosarchaea group</taxon>
        <taxon>Methanomicrobia</taxon>
        <taxon>Methanosarcinales</taxon>
        <taxon>Methanosarcinaceae</taxon>
        <taxon>Methanolapillus</taxon>
    </lineage>
</organism>
<dbReference type="RefSeq" id="WP_338102110.1">
    <property type="nucleotide sequence ID" value="NZ_CP131060.1"/>
</dbReference>
<gene>
    <name evidence="2" type="ORF">MsAc7_13180</name>
</gene>
<protein>
    <recommendedName>
        <fullName evidence="4">DUF4198 domain-containing protein</fullName>
    </recommendedName>
</protein>
<evidence type="ECO:0008006" key="4">
    <source>
        <dbReference type="Google" id="ProtNLM"/>
    </source>
</evidence>
<feature type="transmembrane region" description="Helical" evidence="1">
    <location>
        <begin position="302"/>
        <end position="320"/>
    </location>
</feature>
<dbReference type="InterPro" id="IPR019613">
    <property type="entry name" value="DUF4198"/>
</dbReference>
<keyword evidence="1" id="KW-1133">Transmembrane helix</keyword>
<evidence type="ECO:0000256" key="1">
    <source>
        <dbReference type="SAM" id="Phobius"/>
    </source>
</evidence>